<gene>
    <name evidence="2" type="ORF">I79_013427</name>
</gene>
<sequence length="83" mass="9330">MKVGRANNYNCGSKLKLNIKMTGCGSRKFGCGISDTNRSGEKKKRKNKQKSPQQQNNLPELCKNNYWNITGDGCHVLNIQNNL</sequence>
<evidence type="ECO:0000313" key="2">
    <source>
        <dbReference type="EMBL" id="EGV96515.1"/>
    </source>
</evidence>
<dbReference type="EMBL" id="JH000635">
    <property type="protein sequence ID" value="EGV96515.1"/>
    <property type="molecule type" value="Genomic_DNA"/>
</dbReference>
<dbReference type="AlphaFoldDB" id="G3HRG0"/>
<dbReference type="InParanoid" id="G3HRG0"/>
<feature type="region of interest" description="Disordered" evidence="1">
    <location>
        <begin position="28"/>
        <end position="59"/>
    </location>
</feature>
<dbReference type="Proteomes" id="UP000001075">
    <property type="component" value="Unassembled WGS sequence"/>
</dbReference>
<evidence type="ECO:0000256" key="1">
    <source>
        <dbReference type="SAM" id="MobiDB-lite"/>
    </source>
</evidence>
<proteinExistence type="predicted"/>
<accession>G3HRG0</accession>
<evidence type="ECO:0000313" key="3">
    <source>
        <dbReference type="Proteomes" id="UP000001075"/>
    </source>
</evidence>
<protein>
    <submittedName>
        <fullName evidence="2">Uncharacterized protein</fullName>
    </submittedName>
</protein>
<organism evidence="2 3">
    <name type="scientific">Cricetulus griseus</name>
    <name type="common">Chinese hamster</name>
    <name type="synonym">Cricetulus barabensis griseus</name>
    <dbReference type="NCBI Taxonomy" id="10029"/>
    <lineage>
        <taxon>Eukaryota</taxon>
        <taxon>Metazoa</taxon>
        <taxon>Chordata</taxon>
        <taxon>Craniata</taxon>
        <taxon>Vertebrata</taxon>
        <taxon>Euteleostomi</taxon>
        <taxon>Mammalia</taxon>
        <taxon>Eutheria</taxon>
        <taxon>Euarchontoglires</taxon>
        <taxon>Glires</taxon>
        <taxon>Rodentia</taxon>
        <taxon>Myomorpha</taxon>
        <taxon>Muroidea</taxon>
        <taxon>Cricetidae</taxon>
        <taxon>Cricetinae</taxon>
        <taxon>Cricetulus</taxon>
    </lineage>
</organism>
<reference evidence="3" key="1">
    <citation type="journal article" date="2011" name="Nat. Biotechnol.">
        <title>The genomic sequence of the Chinese hamster ovary (CHO)-K1 cell line.</title>
        <authorList>
            <person name="Xu X."/>
            <person name="Nagarajan H."/>
            <person name="Lewis N.E."/>
            <person name="Pan S."/>
            <person name="Cai Z."/>
            <person name="Liu X."/>
            <person name="Chen W."/>
            <person name="Xie M."/>
            <person name="Wang W."/>
            <person name="Hammond S."/>
            <person name="Andersen M.R."/>
            <person name="Neff N."/>
            <person name="Passarelli B."/>
            <person name="Koh W."/>
            <person name="Fan H.C."/>
            <person name="Wang J."/>
            <person name="Gui Y."/>
            <person name="Lee K.H."/>
            <person name="Betenbaugh M.J."/>
            <person name="Quake S.R."/>
            <person name="Famili I."/>
            <person name="Palsson B.O."/>
            <person name="Wang J."/>
        </authorList>
    </citation>
    <scope>NUCLEOTIDE SEQUENCE [LARGE SCALE GENOMIC DNA]</scope>
    <source>
        <strain evidence="3">CHO K1 cell line</strain>
    </source>
</reference>
<name>G3HRG0_CRIGR</name>